<dbReference type="EnsemblPlants" id="PGSC0003DMT400093006">
    <property type="protein sequence ID" value="PGSC0003DMT400093006"/>
    <property type="gene ID" value="PGSC0003DMG400042577"/>
</dbReference>
<evidence type="ECO:0000313" key="2">
    <source>
        <dbReference type="Proteomes" id="UP000011115"/>
    </source>
</evidence>
<dbReference type="AlphaFoldDB" id="M1DR23"/>
<proteinExistence type="predicted"/>
<sequence>METVDVFPDPFTMCALARHWPPMIKNAMFGFDYIPLRLTEANRNNRAMQNMPHTEGSKRIATLMDEKDMINEKMSNSEGSTDQPPHCVCWKGDVYSKVLGNERSGYDRGLKHGHTPSVLWSSRSFFVNINEEDSSNEVVQWLEHEITELKAKQSEEMNMMKQKQDNMLSQLLQMRQLMRKYAPNERMPQNINGTSSGQVTRLHMF</sequence>
<dbReference type="HOGENOM" id="CLU_1339562_0_0_1"/>
<evidence type="ECO:0000313" key="1">
    <source>
        <dbReference type="EnsemblPlants" id="PGSC0003DMT400093006"/>
    </source>
</evidence>
<protein>
    <submittedName>
        <fullName evidence="1">Uncharacterized protein</fullName>
    </submittedName>
</protein>
<dbReference type="eggNOG" id="ENOG502R541">
    <property type="taxonomic scope" value="Eukaryota"/>
</dbReference>
<accession>M1DR23</accession>
<organism evidence="1 2">
    <name type="scientific">Solanum tuberosum</name>
    <name type="common">Potato</name>
    <dbReference type="NCBI Taxonomy" id="4113"/>
    <lineage>
        <taxon>Eukaryota</taxon>
        <taxon>Viridiplantae</taxon>
        <taxon>Streptophyta</taxon>
        <taxon>Embryophyta</taxon>
        <taxon>Tracheophyta</taxon>
        <taxon>Spermatophyta</taxon>
        <taxon>Magnoliopsida</taxon>
        <taxon>eudicotyledons</taxon>
        <taxon>Gunneridae</taxon>
        <taxon>Pentapetalae</taxon>
        <taxon>asterids</taxon>
        <taxon>lamiids</taxon>
        <taxon>Solanales</taxon>
        <taxon>Solanaceae</taxon>
        <taxon>Solanoideae</taxon>
        <taxon>Solaneae</taxon>
        <taxon>Solanum</taxon>
    </lineage>
</organism>
<dbReference type="PaxDb" id="4113-PGSC0003DMT400093006"/>
<dbReference type="InParanoid" id="M1DR23"/>
<keyword evidence="2" id="KW-1185">Reference proteome</keyword>
<dbReference type="OMA" id="APNERMP"/>
<name>M1DR23_SOLTU</name>
<dbReference type="Gramene" id="PGSC0003DMT400093006">
    <property type="protein sequence ID" value="PGSC0003DMT400093006"/>
    <property type="gene ID" value="PGSC0003DMG400042577"/>
</dbReference>
<dbReference type="Proteomes" id="UP000011115">
    <property type="component" value="Unassembled WGS sequence"/>
</dbReference>
<reference evidence="2" key="1">
    <citation type="journal article" date="2011" name="Nature">
        <title>Genome sequence and analysis of the tuber crop potato.</title>
        <authorList>
            <consortium name="The Potato Genome Sequencing Consortium"/>
        </authorList>
    </citation>
    <scope>NUCLEOTIDE SEQUENCE [LARGE SCALE GENOMIC DNA]</scope>
    <source>
        <strain evidence="2">cv. DM1-3 516 R44</strain>
    </source>
</reference>
<reference evidence="1" key="2">
    <citation type="submission" date="2015-06" db="UniProtKB">
        <authorList>
            <consortium name="EnsemblPlants"/>
        </authorList>
    </citation>
    <scope>IDENTIFICATION</scope>
    <source>
        <strain evidence="1">DM1-3 516 R44</strain>
    </source>
</reference>